<feature type="compositionally biased region" description="Polar residues" evidence="1">
    <location>
        <begin position="713"/>
        <end position="735"/>
    </location>
</feature>
<name>A0A438NDP0_EXOME</name>
<evidence type="ECO:0000259" key="2">
    <source>
        <dbReference type="PROSITE" id="PS50076"/>
    </source>
</evidence>
<feature type="compositionally biased region" description="Polar residues" evidence="1">
    <location>
        <begin position="567"/>
        <end position="577"/>
    </location>
</feature>
<protein>
    <recommendedName>
        <fullName evidence="2">J domain-containing protein</fullName>
    </recommendedName>
</protein>
<organism evidence="3 4">
    <name type="scientific">Exophiala mesophila</name>
    <name type="common">Black yeast-like fungus</name>
    <dbReference type="NCBI Taxonomy" id="212818"/>
    <lineage>
        <taxon>Eukaryota</taxon>
        <taxon>Fungi</taxon>
        <taxon>Dikarya</taxon>
        <taxon>Ascomycota</taxon>
        <taxon>Pezizomycotina</taxon>
        <taxon>Eurotiomycetes</taxon>
        <taxon>Chaetothyriomycetidae</taxon>
        <taxon>Chaetothyriales</taxon>
        <taxon>Herpotrichiellaceae</taxon>
        <taxon>Exophiala</taxon>
    </lineage>
</organism>
<dbReference type="InterPro" id="IPR036869">
    <property type="entry name" value="J_dom_sf"/>
</dbReference>
<comment type="caution">
    <text evidence="3">The sequence shown here is derived from an EMBL/GenBank/DDBJ whole genome shotgun (WGS) entry which is preliminary data.</text>
</comment>
<dbReference type="InterPro" id="IPR001623">
    <property type="entry name" value="DnaJ_domain"/>
</dbReference>
<dbReference type="Gene3D" id="1.10.287.110">
    <property type="entry name" value="DnaJ domain"/>
    <property type="match status" value="1"/>
</dbReference>
<accession>A0A438NDP0</accession>
<dbReference type="Proteomes" id="UP000288859">
    <property type="component" value="Unassembled WGS sequence"/>
</dbReference>
<dbReference type="PANTHER" id="PTHR24074">
    <property type="entry name" value="CO-CHAPERONE PROTEIN DJLA"/>
    <property type="match status" value="1"/>
</dbReference>
<dbReference type="InterPro" id="IPR018253">
    <property type="entry name" value="DnaJ_domain_CS"/>
</dbReference>
<feature type="compositionally biased region" description="Basic and acidic residues" evidence="1">
    <location>
        <begin position="636"/>
        <end position="653"/>
    </location>
</feature>
<feature type="compositionally biased region" description="Acidic residues" evidence="1">
    <location>
        <begin position="700"/>
        <end position="711"/>
    </location>
</feature>
<proteinExistence type="predicted"/>
<dbReference type="SMART" id="SM00271">
    <property type="entry name" value="DnaJ"/>
    <property type="match status" value="1"/>
</dbReference>
<dbReference type="PRINTS" id="PR00625">
    <property type="entry name" value="JDOMAIN"/>
</dbReference>
<feature type="compositionally biased region" description="Polar residues" evidence="1">
    <location>
        <begin position="219"/>
        <end position="231"/>
    </location>
</feature>
<dbReference type="InterPro" id="IPR050817">
    <property type="entry name" value="DjlA_DnaK_co-chaperone"/>
</dbReference>
<dbReference type="Pfam" id="PF00226">
    <property type="entry name" value="DnaJ"/>
    <property type="match status" value="1"/>
</dbReference>
<dbReference type="AlphaFoldDB" id="A0A438NDP0"/>
<feature type="compositionally biased region" description="Polar residues" evidence="1">
    <location>
        <begin position="365"/>
        <end position="377"/>
    </location>
</feature>
<feature type="compositionally biased region" description="Basic residues" evidence="1">
    <location>
        <begin position="393"/>
        <end position="403"/>
    </location>
</feature>
<dbReference type="SUPFAM" id="SSF46565">
    <property type="entry name" value="Chaperone J-domain"/>
    <property type="match status" value="1"/>
</dbReference>
<feature type="region of interest" description="Disordered" evidence="1">
    <location>
        <begin position="791"/>
        <end position="816"/>
    </location>
</feature>
<feature type="region of interest" description="Disordered" evidence="1">
    <location>
        <begin position="79"/>
        <end position="485"/>
    </location>
</feature>
<feature type="compositionally biased region" description="Pro residues" evidence="1">
    <location>
        <begin position="103"/>
        <end position="120"/>
    </location>
</feature>
<feature type="region of interest" description="Disordered" evidence="1">
    <location>
        <begin position="563"/>
        <end position="748"/>
    </location>
</feature>
<dbReference type="PROSITE" id="PS50076">
    <property type="entry name" value="DNAJ_2"/>
    <property type="match status" value="1"/>
</dbReference>
<feature type="compositionally biased region" description="Polar residues" evidence="1">
    <location>
        <begin position="174"/>
        <end position="192"/>
    </location>
</feature>
<feature type="compositionally biased region" description="Low complexity" evidence="1">
    <location>
        <begin position="269"/>
        <end position="284"/>
    </location>
</feature>
<feature type="compositionally biased region" description="Polar residues" evidence="1">
    <location>
        <begin position="602"/>
        <end position="611"/>
    </location>
</feature>
<reference evidence="3 4" key="1">
    <citation type="submission" date="2017-03" db="EMBL/GenBank/DDBJ databases">
        <title>Genomes of endolithic fungi from Antarctica.</title>
        <authorList>
            <person name="Coleine C."/>
            <person name="Masonjones S."/>
            <person name="Stajich J.E."/>
        </authorList>
    </citation>
    <scope>NUCLEOTIDE SEQUENCE [LARGE SCALE GENOMIC DNA]</scope>
    <source>
        <strain evidence="3 4">CCFEE 6314</strain>
    </source>
</reference>
<evidence type="ECO:0000313" key="4">
    <source>
        <dbReference type="Proteomes" id="UP000288859"/>
    </source>
</evidence>
<gene>
    <name evidence="3" type="ORF">B0A52_02696</name>
</gene>
<dbReference type="CDD" id="cd06257">
    <property type="entry name" value="DnaJ"/>
    <property type="match status" value="1"/>
</dbReference>
<dbReference type="VEuPathDB" id="FungiDB:PV10_02510"/>
<feature type="compositionally biased region" description="Low complexity" evidence="1">
    <location>
        <begin position="736"/>
        <end position="747"/>
    </location>
</feature>
<feature type="compositionally biased region" description="Polar residues" evidence="1">
    <location>
        <begin position="296"/>
        <end position="305"/>
    </location>
</feature>
<evidence type="ECO:0000256" key="1">
    <source>
        <dbReference type="SAM" id="MobiDB-lite"/>
    </source>
</evidence>
<feature type="compositionally biased region" description="Polar residues" evidence="1">
    <location>
        <begin position="128"/>
        <end position="141"/>
    </location>
</feature>
<feature type="compositionally biased region" description="Basic and acidic residues" evidence="1">
    <location>
        <begin position="682"/>
        <end position="692"/>
    </location>
</feature>
<feature type="compositionally biased region" description="Low complexity" evidence="1">
    <location>
        <begin position="326"/>
        <end position="336"/>
    </location>
</feature>
<feature type="compositionally biased region" description="Polar residues" evidence="1">
    <location>
        <begin position="81"/>
        <end position="91"/>
    </location>
</feature>
<dbReference type="PROSITE" id="PS00636">
    <property type="entry name" value="DNAJ_1"/>
    <property type="match status" value="1"/>
</dbReference>
<feature type="domain" description="J" evidence="2">
    <location>
        <begin position="9"/>
        <end position="75"/>
    </location>
</feature>
<dbReference type="EMBL" id="NAJM01000006">
    <property type="protein sequence ID" value="RVX73806.1"/>
    <property type="molecule type" value="Genomic_DNA"/>
</dbReference>
<sequence>MVKADIKRDYYADLDLPPNADLEDVKKQFRILAKRYHPDRNPGHEVEAVPKFQAVQAAHEILIDPVEKKKYDEGRARLNAKQAQTSQTYTAPFSPDPYGFARPPAPKPPGSTPQNFPPPPKPRDKRTQFSMPNPKSTSTSADKYAAWARTVPDPRDRPRYDAATSAEAARGFSNMRQTQSNPQAPTRSTRQHPTAPRPPSAADNFHVPNGTPGAFPGLSRTQSARKPTGYNTAPYGSDEPQAPRSAYSYVRGDRSQAPPPNIHVPEPQSTRAPPVTRPRPAVSPLRHTRSSDYDMRSNQPGSSRPSARYATTGGEKTNLHGDGVRRSSSVRGSPVDPEWEEDRGPFGRPTASRHEHAPRHRSASPKVTSNGGNTTYASSSSSESEDEWGTIHNRPKATPKSRSKPGTTPTFQAFADNDPALTGQFPNTNYTKVVNDGQHYYPPPGSKDHTRNPWSTTVSSDAEVPGHNFAGHGGNTDGPKYASPPTRFPWSDNSGIKRSPNGLCLNGVPAWAVPSSVFPQRTPLRSASGYQSVPLYAFPLMSFPPLRPNLPSHYDAHTADILDSHDPQMSQPQSTFVPSEWHDKVTSDNFQPTDTHVRKSPSKFNRSTNKPATRGRGLSRAGDGETESSSESSPGRTREHRDSKASEDARAKADAFQPPKLSQDWAARTRQNPEKTTNGLQQRKDGKHHVDSQDPTYVVVEEDVEPMDIDDSPPSNGNGVHQPSTNGASRNPTAESSRWSSKRSSMSGVDLREFTQHAPFAPSATGLKGMDDIAASLPFESRPEAKVDLDRQNPANRNRLLDMPRPPRTVEPPSEDRLTEENFIRYTKNMSAYMLEWNKFNAKMLEHFRHRQDQVCGHMSTNWITMHSDGPDAHAAAAQIESSSVAAGYATYMQWLEDDAKCRAWWDEAYDKHMASLRELGRIREKAKRSLRK</sequence>
<dbReference type="OrthoDB" id="10265645at2759"/>
<evidence type="ECO:0000313" key="3">
    <source>
        <dbReference type="EMBL" id="RVX73806.1"/>
    </source>
</evidence>